<accession>A0A934SX05</accession>
<dbReference type="CDD" id="cd00130">
    <property type="entry name" value="PAS"/>
    <property type="match status" value="1"/>
</dbReference>
<proteinExistence type="predicted"/>
<dbReference type="AlphaFoldDB" id="A0A934SX05"/>
<dbReference type="InterPro" id="IPR035965">
    <property type="entry name" value="PAS-like_dom_sf"/>
</dbReference>
<reference evidence="1" key="1">
    <citation type="submission" date="2021-01" db="EMBL/GenBank/DDBJ databases">
        <title>Genome sequence of strain Noviherbaspirillum sp. DKR-6.</title>
        <authorList>
            <person name="Chaudhary D.K."/>
        </authorList>
    </citation>
    <scope>NUCLEOTIDE SEQUENCE</scope>
    <source>
        <strain evidence="1">DKR-6</strain>
    </source>
</reference>
<dbReference type="SUPFAM" id="SSF55785">
    <property type="entry name" value="PYP-like sensor domain (PAS domain)"/>
    <property type="match status" value="1"/>
</dbReference>
<protein>
    <submittedName>
        <fullName evidence="1">PAS domain-containing protein</fullName>
    </submittedName>
</protein>
<name>A0A934SX05_9BURK</name>
<evidence type="ECO:0000313" key="2">
    <source>
        <dbReference type="Proteomes" id="UP000622890"/>
    </source>
</evidence>
<keyword evidence="2" id="KW-1185">Reference proteome</keyword>
<dbReference type="Proteomes" id="UP000622890">
    <property type="component" value="Unassembled WGS sequence"/>
</dbReference>
<evidence type="ECO:0000313" key="1">
    <source>
        <dbReference type="EMBL" id="MBK4736910.1"/>
    </source>
</evidence>
<dbReference type="RefSeq" id="WP_200594801.1">
    <property type="nucleotide sequence ID" value="NZ_JAEPBG010000009.1"/>
</dbReference>
<comment type="caution">
    <text evidence="1">The sequence shown here is derived from an EMBL/GenBank/DDBJ whole genome shotgun (WGS) entry which is preliminary data.</text>
</comment>
<gene>
    <name evidence="1" type="ORF">JJB74_20000</name>
</gene>
<dbReference type="InterPro" id="IPR000014">
    <property type="entry name" value="PAS"/>
</dbReference>
<sequence length="144" mass="15047">MKQAVRAAEHGSAEAGSSASGKDIAVICAVASASTSAAHGARAILGTILLDMRGAILRCSNAIAELAQRLPNEVCGIPVKALLPSLPLHASTMGYNLAYASFHSTRPLPMRIAARDGGMVAVRGSVRVVKTDRNIQFLLELERV</sequence>
<dbReference type="EMBL" id="JAEPBG010000009">
    <property type="protein sequence ID" value="MBK4736910.1"/>
    <property type="molecule type" value="Genomic_DNA"/>
</dbReference>
<organism evidence="1 2">
    <name type="scientific">Noviherbaspirillum pedocola</name>
    <dbReference type="NCBI Taxonomy" id="2801341"/>
    <lineage>
        <taxon>Bacteria</taxon>
        <taxon>Pseudomonadati</taxon>
        <taxon>Pseudomonadota</taxon>
        <taxon>Betaproteobacteria</taxon>
        <taxon>Burkholderiales</taxon>
        <taxon>Oxalobacteraceae</taxon>
        <taxon>Noviherbaspirillum</taxon>
    </lineage>
</organism>